<name>A0A343J9A1_9CLOT</name>
<dbReference type="RefSeq" id="WP_119864242.1">
    <property type="nucleotide sequence ID" value="NZ_CP016786.1"/>
</dbReference>
<gene>
    <name evidence="2" type="ORF">BEN51_00975</name>
</gene>
<dbReference type="GO" id="GO:0016805">
    <property type="term" value="F:dipeptidase activity"/>
    <property type="evidence" value="ECO:0007669"/>
    <property type="project" value="InterPro"/>
</dbReference>
<keyword evidence="2" id="KW-0378">Hydrolase</keyword>
<comment type="similarity">
    <text evidence="1">Belongs to the peptidase M20A family.</text>
</comment>
<proteinExistence type="inferred from homology"/>
<dbReference type="KEGG" id="cia:BEN51_00975"/>
<dbReference type="InterPro" id="IPR017144">
    <property type="entry name" value="Xaa-Arg_dipeptidase"/>
</dbReference>
<organism evidence="2 3">
    <name type="scientific">Clostridium isatidis</name>
    <dbReference type="NCBI Taxonomy" id="182773"/>
    <lineage>
        <taxon>Bacteria</taxon>
        <taxon>Bacillati</taxon>
        <taxon>Bacillota</taxon>
        <taxon>Clostridia</taxon>
        <taxon>Eubacteriales</taxon>
        <taxon>Clostridiaceae</taxon>
        <taxon>Clostridium</taxon>
    </lineage>
</organism>
<dbReference type="PIRSF" id="PIRSF037226">
    <property type="entry name" value="Amidohydrolase_ACY1L2_prd"/>
    <property type="match status" value="1"/>
</dbReference>
<dbReference type="EMBL" id="CP016786">
    <property type="protein sequence ID" value="ASW42109.1"/>
    <property type="molecule type" value="Genomic_DNA"/>
</dbReference>
<accession>A0A343J9A1</accession>
<protein>
    <recommendedName>
        <fullName evidence="1">Peptidase M20 domain-containing protein 2</fullName>
    </recommendedName>
</protein>
<evidence type="ECO:0000256" key="1">
    <source>
        <dbReference type="PIRNR" id="PIRNR037226"/>
    </source>
</evidence>
<dbReference type="AlphaFoldDB" id="A0A343J9A1"/>
<dbReference type="InterPro" id="IPR052030">
    <property type="entry name" value="Peptidase_M20/M20A_hydrolases"/>
</dbReference>
<dbReference type="GO" id="GO:0046657">
    <property type="term" value="P:folic acid catabolic process"/>
    <property type="evidence" value="ECO:0007669"/>
    <property type="project" value="TreeGrafter"/>
</dbReference>
<dbReference type="Proteomes" id="UP000264883">
    <property type="component" value="Chromosome"/>
</dbReference>
<dbReference type="PANTHER" id="PTHR30575">
    <property type="entry name" value="PEPTIDASE M20"/>
    <property type="match status" value="1"/>
</dbReference>
<sequence>MKNCMISALEKSKTDIKSLNEFLFNNPEASYKEVNSSNYICEFLSKHNFKIEKNFLDLNTSFFASKGNGHPKICFLCEYDAVLNEGHLTGHNLLTATSIAAAIVLGEIIHKINGSVIIIGCPGEYLGGTKSIMTKQGVFDDIDAVLVSHPDVITSESGSSSAIVPMQVKFLSSNGFSFLNKEDYNSLDGILLTFNILNSLQKGFPKDIEINSILSKGGYTPLLVPPEAEAKFYIRGKEMDVVRVVENKIREIVIYVSKLIRIQYSISLYEPESEELRTNRTLNRLFSHNLKENGIINIQAPRDIKSGLSLGIVSKKVPTIHPYFSIIKDESIKYGTKEFAKATISEHGFNEAMKAALSLAFTGYDIIVNENLLAEVKNEFYNK</sequence>
<dbReference type="Gene3D" id="3.30.70.360">
    <property type="match status" value="1"/>
</dbReference>
<dbReference type="SUPFAM" id="SSF53187">
    <property type="entry name" value="Zn-dependent exopeptidases"/>
    <property type="match status" value="1"/>
</dbReference>
<dbReference type="GO" id="GO:0071713">
    <property type="term" value="F:para-aminobenzoyl-glutamate hydrolase activity"/>
    <property type="evidence" value="ECO:0007669"/>
    <property type="project" value="TreeGrafter"/>
</dbReference>
<evidence type="ECO:0000313" key="3">
    <source>
        <dbReference type="Proteomes" id="UP000264883"/>
    </source>
</evidence>
<dbReference type="Gene3D" id="3.40.630.10">
    <property type="entry name" value="Zn peptidases"/>
    <property type="match status" value="1"/>
</dbReference>
<reference evidence="2 3" key="1">
    <citation type="submission" date="2016-08" db="EMBL/GenBank/DDBJ databases">
        <title>Complete Genome Sequence Of The Indigo Reducing Clostridium isatidis DSM15098.</title>
        <authorList>
            <person name="Little G.T."/>
            <person name="Minton N.P."/>
        </authorList>
    </citation>
    <scope>NUCLEOTIDE SEQUENCE [LARGE SCALE GENOMIC DNA]</scope>
    <source>
        <strain evidence="2 3">DSM 15098</strain>
    </source>
</reference>
<evidence type="ECO:0000313" key="2">
    <source>
        <dbReference type="EMBL" id="ASW42109.1"/>
    </source>
</evidence>
<dbReference type="OrthoDB" id="9781032at2"/>
<dbReference type="PANTHER" id="PTHR30575:SF0">
    <property type="entry name" value="XAA-ARG DIPEPTIDASE"/>
    <property type="match status" value="1"/>
</dbReference>
<dbReference type="GO" id="GO:0005737">
    <property type="term" value="C:cytoplasm"/>
    <property type="evidence" value="ECO:0007669"/>
    <property type="project" value="TreeGrafter"/>
</dbReference>
<keyword evidence="3" id="KW-1185">Reference proteome</keyword>